<proteinExistence type="predicted"/>
<protein>
    <submittedName>
        <fullName evidence="1">Uncharacterized protein</fullName>
    </submittedName>
</protein>
<name>A0ABP9CP87_9ACTN</name>
<comment type="caution">
    <text evidence="1">The sequence shown here is derived from an EMBL/GenBank/DDBJ whole genome shotgun (WGS) entry which is preliminary data.</text>
</comment>
<keyword evidence="2" id="KW-1185">Reference proteome</keyword>
<sequence>MTLHQMWVRSSLSAAAPVIVTPSSTVRQIVSATVSVGCKAGPVVVDGELRNSHLHTAGPAYMLWSPLTSLDTRLRTLHSVEPVWHSACDALFPN</sequence>
<accession>A0ABP9CP87</accession>
<dbReference type="EMBL" id="BAABKQ010000001">
    <property type="protein sequence ID" value="GAA4813843.1"/>
    <property type="molecule type" value="Genomic_DNA"/>
</dbReference>
<evidence type="ECO:0000313" key="2">
    <source>
        <dbReference type="Proteomes" id="UP001500839"/>
    </source>
</evidence>
<reference evidence="2" key="1">
    <citation type="journal article" date="2019" name="Int. J. Syst. Evol. Microbiol.">
        <title>The Global Catalogue of Microorganisms (GCM) 10K type strain sequencing project: providing services to taxonomists for standard genome sequencing and annotation.</title>
        <authorList>
            <consortium name="The Broad Institute Genomics Platform"/>
            <consortium name="The Broad Institute Genome Sequencing Center for Infectious Disease"/>
            <person name="Wu L."/>
            <person name="Ma J."/>
        </authorList>
    </citation>
    <scope>NUCLEOTIDE SEQUENCE [LARGE SCALE GENOMIC DNA]</scope>
    <source>
        <strain evidence="2">JCM 18542</strain>
    </source>
</reference>
<gene>
    <name evidence="1" type="ORF">GCM10023353_18610</name>
</gene>
<organism evidence="1 2">
    <name type="scientific">Tomitella cavernea</name>
    <dbReference type="NCBI Taxonomy" id="1387982"/>
    <lineage>
        <taxon>Bacteria</taxon>
        <taxon>Bacillati</taxon>
        <taxon>Actinomycetota</taxon>
        <taxon>Actinomycetes</taxon>
        <taxon>Mycobacteriales</taxon>
        <taxon>Tomitella</taxon>
    </lineage>
</organism>
<dbReference type="Proteomes" id="UP001500839">
    <property type="component" value="Unassembled WGS sequence"/>
</dbReference>
<evidence type="ECO:0000313" key="1">
    <source>
        <dbReference type="EMBL" id="GAA4813843.1"/>
    </source>
</evidence>